<dbReference type="Gramene" id="OMP10691">
    <property type="protein sequence ID" value="OMP10691"/>
    <property type="gene ID" value="CCACVL1_00815"/>
</dbReference>
<keyword evidence="4" id="KW-1185">Reference proteome</keyword>
<gene>
    <name evidence="3" type="ORF">CCACVL1_00771</name>
    <name evidence="2" type="ORF">CCACVL1_00799</name>
    <name evidence="1" type="ORF">CCACVL1_00815</name>
</gene>
<comment type="caution">
    <text evidence="3">The sequence shown here is derived from an EMBL/GenBank/DDBJ whole genome shotgun (WGS) entry which is preliminary data.</text>
</comment>
<reference evidence="3 4" key="1">
    <citation type="submission" date="2013-09" db="EMBL/GenBank/DDBJ databases">
        <title>Corchorus capsularis genome sequencing.</title>
        <authorList>
            <person name="Alam M."/>
            <person name="Haque M.S."/>
            <person name="Islam M.S."/>
            <person name="Emdad E.M."/>
            <person name="Islam M.M."/>
            <person name="Ahmed B."/>
            <person name="Halim A."/>
            <person name="Hossen Q.M.M."/>
            <person name="Hossain M.Z."/>
            <person name="Ahmed R."/>
            <person name="Khan M.M."/>
            <person name="Islam R."/>
            <person name="Rashid M.M."/>
            <person name="Khan S.A."/>
            <person name="Rahman M.S."/>
            <person name="Alam M."/>
        </authorList>
    </citation>
    <scope>NUCLEOTIDE SEQUENCE [LARGE SCALE GENOMIC DNA]</scope>
    <source>
        <strain evidence="4">cv. CVL-1</strain>
        <tissue evidence="3">Whole seedling</tissue>
    </source>
</reference>
<dbReference type="AlphaFoldDB" id="A0A1R3KUV9"/>
<dbReference type="EMBL" id="AWWV01002022">
    <property type="protein sequence ID" value="OMP10691.1"/>
    <property type="molecule type" value="Genomic_DNA"/>
</dbReference>
<protein>
    <submittedName>
        <fullName evidence="3">Uncharacterized protein</fullName>
    </submittedName>
</protein>
<accession>A0A1R3KUV9</accession>
<proteinExistence type="predicted"/>
<dbReference type="EMBL" id="AWWV01001966">
    <property type="protein sequence ID" value="OMP10753.1"/>
    <property type="molecule type" value="Genomic_DNA"/>
</dbReference>
<dbReference type="Gramene" id="OMP10855">
    <property type="protein sequence ID" value="OMP10855"/>
    <property type="gene ID" value="CCACVL1_00771"/>
</dbReference>
<dbReference type="Proteomes" id="UP000188268">
    <property type="component" value="Unassembled WGS sequence"/>
</dbReference>
<dbReference type="Gramene" id="OMP10753">
    <property type="protein sequence ID" value="OMP10753"/>
    <property type="gene ID" value="CCACVL1_00799"/>
</dbReference>
<sequence length="19" mass="2074">IAAKKHKPEKTIWAPATPS</sequence>
<evidence type="ECO:0000313" key="3">
    <source>
        <dbReference type="EMBL" id="OMP10855.1"/>
    </source>
</evidence>
<evidence type="ECO:0000313" key="4">
    <source>
        <dbReference type="Proteomes" id="UP000188268"/>
    </source>
</evidence>
<organism evidence="3 4">
    <name type="scientific">Corchorus capsularis</name>
    <name type="common">Jute</name>
    <dbReference type="NCBI Taxonomy" id="210143"/>
    <lineage>
        <taxon>Eukaryota</taxon>
        <taxon>Viridiplantae</taxon>
        <taxon>Streptophyta</taxon>
        <taxon>Embryophyta</taxon>
        <taxon>Tracheophyta</taxon>
        <taxon>Spermatophyta</taxon>
        <taxon>Magnoliopsida</taxon>
        <taxon>eudicotyledons</taxon>
        <taxon>Gunneridae</taxon>
        <taxon>Pentapetalae</taxon>
        <taxon>rosids</taxon>
        <taxon>malvids</taxon>
        <taxon>Malvales</taxon>
        <taxon>Malvaceae</taxon>
        <taxon>Grewioideae</taxon>
        <taxon>Apeibeae</taxon>
        <taxon>Corchorus</taxon>
    </lineage>
</organism>
<evidence type="ECO:0000313" key="1">
    <source>
        <dbReference type="EMBL" id="OMP10691.1"/>
    </source>
</evidence>
<dbReference type="EMBL" id="AWWV01001849">
    <property type="protein sequence ID" value="OMP10855.1"/>
    <property type="molecule type" value="Genomic_DNA"/>
</dbReference>
<evidence type="ECO:0000313" key="2">
    <source>
        <dbReference type="EMBL" id="OMP10753.1"/>
    </source>
</evidence>
<feature type="non-terminal residue" evidence="3">
    <location>
        <position position="1"/>
    </location>
</feature>
<name>A0A1R3KUV9_COCAP</name>